<dbReference type="SMART" id="SM01091">
    <property type="entry name" value="CorC_HlyC"/>
    <property type="match status" value="1"/>
</dbReference>
<evidence type="ECO:0000259" key="2">
    <source>
        <dbReference type="SMART" id="SM01091"/>
    </source>
</evidence>
<dbReference type="KEGG" id="aft:BBF96_10725"/>
<reference evidence="3 4" key="1">
    <citation type="submission" date="2016-07" db="EMBL/GenBank/DDBJ databases">
        <title>Genome and transcriptome analysis of iron-reducing fermentative bacteria Anoxybacter fermentans.</title>
        <authorList>
            <person name="Zeng X."/>
            <person name="Shao Z."/>
        </authorList>
    </citation>
    <scope>NUCLEOTIDE SEQUENCE [LARGE SCALE GENOMIC DNA]</scope>
    <source>
        <strain evidence="3 4">DY22613</strain>
    </source>
</reference>
<dbReference type="OrthoDB" id="1696956at2"/>
<evidence type="ECO:0000313" key="4">
    <source>
        <dbReference type="Proteomes" id="UP000267250"/>
    </source>
</evidence>
<dbReference type="EMBL" id="CP016379">
    <property type="protein sequence ID" value="AZR73818.1"/>
    <property type="molecule type" value="Genomic_DNA"/>
</dbReference>
<feature type="transmembrane region" description="Helical" evidence="1">
    <location>
        <begin position="12"/>
        <end position="35"/>
    </location>
</feature>
<dbReference type="SUPFAM" id="SSF56176">
    <property type="entry name" value="FAD-binding/transporter-associated domain-like"/>
    <property type="match status" value="1"/>
</dbReference>
<name>A0A3Q9HR93_9FIRM</name>
<sequence>MKKYKRKLKTKIQNIVIIFESILSLFIIAGVLIGIRDLTRYLGIIYSAPTGMAYDVLKNFIGHLLLLIIGLELVIMLVKHTPDSLLEVLVFAIARKMVIYTESFLEILMGVLAVGGIFAIRKYLHGRDLEREAEKGILVGAATKVSSLNKALNTFIPEDIAETIGGVVARIAAEKGKKLVPGTTIKIADVGLSIYRMEDGVIEKIKVTRLKELE</sequence>
<dbReference type="Pfam" id="PF03471">
    <property type="entry name" value="CorC_HlyC"/>
    <property type="match status" value="1"/>
</dbReference>
<dbReference type="InterPro" id="IPR036318">
    <property type="entry name" value="FAD-bd_PCMH-like_sf"/>
</dbReference>
<organism evidence="3 4">
    <name type="scientific">Anoxybacter fermentans</name>
    <dbReference type="NCBI Taxonomy" id="1323375"/>
    <lineage>
        <taxon>Bacteria</taxon>
        <taxon>Bacillati</taxon>
        <taxon>Bacillota</taxon>
        <taxon>Clostridia</taxon>
        <taxon>Halanaerobiales</taxon>
        <taxon>Anoxybacter</taxon>
    </lineage>
</organism>
<feature type="transmembrane region" description="Helical" evidence="1">
    <location>
        <begin position="107"/>
        <end position="124"/>
    </location>
</feature>
<accession>A0A3Q9HR93</accession>
<dbReference type="RefSeq" id="WP_127017165.1">
    <property type="nucleotide sequence ID" value="NZ_CP016379.1"/>
</dbReference>
<keyword evidence="4" id="KW-1185">Reference proteome</keyword>
<dbReference type="InterPro" id="IPR005170">
    <property type="entry name" value="Transptr-assoc_dom"/>
</dbReference>
<evidence type="ECO:0000256" key="1">
    <source>
        <dbReference type="SAM" id="Phobius"/>
    </source>
</evidence>
<proteinExistence type="predicted"/>
<dbReference type="Gene3D" id="3.30.465.10">
    <property type="match status" value="1"/>
</dbReference>
<keyword evidence="1" id="KW-0812">Transmembrane</keyword>
<keyword evidence="1" id="KW-1133">Transmembrane helix</keyword>
<dbReference type="GO" id="GO:0050660">
    <property type="term" value="F:flavin adenine dinucleotide binding"/>
    <property type="evidence" value="ECO:0007669"/>
    <property type="project" value="InterPro"/>
</dbReference>
<evidence type="ECO:0000313" key="3">
    <source>
        <dbReference type="EMBL" id="AZR73818.1"/>
    </source>
</evidence>
<dbReference type="Proteomes" id="UP000267250">
    <property type="component" value="Chromosome"/>
</dbReference>
<protein>
    <recommendedName>
        <fullName evidence="2">Transporter-associated domain-containing protein</fullName>
    </recommendedName>
</protein>
<feature type="transmembrane region" description="Helical" evidence="1">
    <location>
        <begin position="60"/>
        <end position="78"/>
    </location>
</feature>
<keyword evidence="1" id="KW-0472">Membrane</keyword>
<dbReference type="AlphaFoldDB" id="A0A3Q9HR93"/>
<feature type="domain" description="Transporter-associated" evidence="2">
    <location>
        <begin position="130"/>
        <end position="211"/>
    </location>
</feature>
<gene>
    <name evidence="3" type="ORF">BBF96_10725</name>
</gene>
<dbReference type="InterPro" id="IPR016169">
    <property type="entry name" value="FAD-bd_PCMH_sub2"/>
</dbReference>